<evidence type="ECO:0000256" key="5">
    <source>
        <dbReference type="ARBA" id="ARBA00023136"/>
    </source>
</evidence>
<sequence length="515" mass="54582">MKRSWSAAFAAYLDRRVMLVLLLGFSSGLPLLLTFSTLSAWLKSEGISRSAIGAFALVGTPYALKFLWSPLIDRLSLPVLTRRMGRRRSWGVTIQCLLIVAILALGATDPAHNLWVTGCLALGVAFLSASQDIVIDAYRVEILDPASQGPGAGAVQTGYRLAMLASGAGALFVASAWGWFAAYATMAALVAVGLAVFLFGPEPAVVVSPATREREERAAAFLARRPDLHGGTARLAGWLYGAVVCPFAEFMSRPVWWAVLLFVVGYKTGEAMAGAMANTLYIESGFALEEIAWVSKIFGFGATIAGTLIGGALIARMGVMRALLLFGVLQSVGNLFYVVQAMAGHNVAALAVCVFAENLTAGMAGSALVAYLSGLCNVAYTATQYALLSSLTAVGRTLFASTSGWLADRFGWVDFFLDDHGGDAARFVAFALVGPPLPNRAGPAWLKRAVGRLILGDALLTRSKAMPAKVFSFAQVKAVTGRTGALSEAPLWRGGLTYFSDRTDQSHGPQEDSDR</sequence>
<dbReference type="EMBL" id="AQPH01000023">
    <property type="protein sequence ID" value="EPY02025.1"/>
    <property type="molecule type" value="Genomic_DNA"/>
</dbReference>
<dbReference type="AlphaFoldDB" id="S9TU64"/>
<evidence type="ECO:0000256" key="4">
    <source>
        <dbReference type="ARBA" id="ARBA00022989"/>
    </source>
</evidence>
<keyword evidence="3 6" id="KW-0812">Transmembrane</keyword>
<dbReference type="Pfam" id="PF13000">
    <property type="entry name" value="Acatn"/>
    <property type="match status" value="1"/>
</dbReference>
<feature type="transmembrane region" description="Helical" evidence="6">
    <location>
        <begin position="20"/>
        <end position="41"/>
    </location>
</feature>
<evidence type="ECO:0000256" key="2">
    <source>
        <dbReference type="ARBA" id="ARBA00022448"/>
    </source>
</evidence>
<reference evidence="7 8" key="1">
    <citation type="submission" date="2013-04" db="EMBL/GenBank/DDBJ databases">
        <authorList>
            <person name="Kuznetsov B."/>
            <person name="Ivanovsky R."/>
        </authorList>
    </citation>
    <scope>NUCLEOTIDE SEQUENCE [LARGE SCALE GENOMIC DNA]</scope>
    <source>
        <strain evidence="7 8">MGU-K5</strain>
    </source>
</reference>
<dbReference type="PANTHER" id="PTHR12778:SF10">
    <property type="entry name" value="MAJOR FACILITATOR SUPERFAMILY DOMAIN-CONTAINING PROTEIN 3"/>
    <property type="match status" value="1"/>
</dbReference>
<evidence type="ECO:0000313" key="7">
    <source>
        <dbReference type="EMBL" id="EPY02025.1"/>
    </source>
</evidence>
<dbReference type="eggNOG" id="COG2271">
    <property type="taxonomic scope" value="Bacteria"/>
</dbReference>
<feature type="transmembrane region" description="Helical" evidence="6">
    <location>
        <begin position="297"/>
        <end position="315"/>
    </location>
</feature>
<dbReference type="InterPro" id="IPR036259">
    <property type="entry name" value="MFS_trans_sf"/>
</dbReference>
<dbReference type="NCBIfam" id="TIGR00901">
    <property type="entry name" value="2A0125"/>
    <property type="match status" value="1"/>
</dbReference>
<evidence type="ECO:0000313" key="8">
    <source>
        <dbReference type="Proteomes" id="UP000015350"/>
    </source>
</evidence>
<dbReference type="PATRIC" id="fig|1316936.3.peg.1605"/>
<feature type="transmembrane region" description="Helical" evidence="6">
    <location>
        <begin position="255"/>
        <end position="277"/>
    </location>
</feature>
<name>S9TU64_MAGFU</name>
<accession>S9TU64</accession>
<feature type="transmembrane region" description="Helical" evidence="6">
    <location>
        <begin position="186"/>
        <end position="207"/>
    </location>
</feature>
<dbReference type="PANTHER" id="PTHR12778">
    <property type="entry name" value="SOLUTE CARRIER FAMILY 33 ACETYL-COA TRANSPORTER -RELATED"/>
    <property type="match status" value="1"/>
</dbReference>
<dbReference type="Gene3D" id="1.20.1250.20">
    <property type="entry name" value="MFS general substrate transporter like domains"/>
    <property type="match status" value="2"/>
</dbReference>
<dbReference type="GO" id="GO:0016020">
    <property type="term" value="C:membrane"/>
    <property type="evidence" value="ECO:0007669"/>
    <property type="project" value="UniProtKB-SubCell"/>
</dbReference>
<dbReference type="InterPro" id="IPR004752">
    <property type="entry name" value="AmpG_permease/AT-1"/>
</dbReference>
<dbReference type="InterPro" id="IPR024371">
    <property type="entry name" value="AcetylCoA_trans_1-like"/>
</dbReference>
<dbReference type="Proteomes" id="UP000015350">
    <property type="component" value="Unassembled WGS sequence"/>
</dbReference>
<comment type="subcellular location">
    <subcellularLocation>
        <location evidence="1">Membrane</location>
        <topology evidence="1">Multi-pass membrane protein</topology>
    </subcellularLocation>
</comment>
<protein>
    <submittedName>
        <fullName evidence="7">Major facilitator superfamily permease</fullName>
    </submittedName>
</protein>
<feature type="transmembrane region" description="Helical" evidence="6">
    <location>
        <begin position="114"/>
        <end position="138"/>
    </location>
</feature>
<dbReference type="GO" id="GO:0035348">
    <property type="term" value="P:acetyl-CoA transmembrane transport"/>
    <property type="evidence" value="ECO:0007669"/>
    <property type="project" value="InterPro"/>
</dbReference>
<proteinExistence type="predicted"/>
<dbReference type="GO" id="GO:0008521">
    <property type="term" value="F:acetyl-CoA transmembrane transporter activity"/>
    <property type="evidence" value="ECO:0007669"/>
    <property type="project" value="InterPro"/>
</dbReference>
<dbReference type="SUPFAM" id="SSF103473">
    <property type="entry name" value="MFS general substrate transporter"/>
    <property type="match status" value="1"/>
</dbReference>
<feature type="transmembrane region" description="Helical" evidence="6">
    <location>
        <begin position="47"/>
        <end position="68"/>
    </location>
</feature>
<feature type="transmembrane region" description="Helical" evidence="6">
    <location>
        <begin position="349"/>
        <end position="372"/>
    </location>
</feature>
<dbReference type="STRING" id="1316936.K678_08027"/>
<gene>
    <name evidence="7" type="ORF">K678_08027</name>
</gene>
<organism evidence="7 8">
    <name type="scientific">Magnetospirillum fulvum MGU-K5</name>
    <dbReference type="NCBI Taxonomy" id="1316936"/>
    <lineage>
        <taxon>Bacteria</taxon>
        <taxon>Pseudomonadati</taxon>
        <taxon>Pseudomonadota</taxon>
        <taxon>Alphaproteobacteria</taxon>
        <taxon>Rhodospirillales</taxon>
        <taxon>Rhodospirillaceae</taxon>
        <taxon>Magnetospirillum</taxon>
    </lineage>
</organism>
<keyword evidence="5 6" id="KW-0472">Membrane</keyword>
<feature type="transmembrane region" description="Helical" evidence="6">
    <location>
        <begin position="89"/>
        <end position="108"/>
    </location>
</feature>
<evidence type="ECO:0000256" key="6">
    <source>
        <dbReference type="SAM" id="Phobius"/>
    </source>
</evidence>
<keyword evidence="2" id="KW-0813">Transport</keyword>
<dbReference type="RefSeq" id="WP_021131950.1">
    <property type="nucleotide sequence ID" value="NZ_AQPH01000023.1"/>
</dbReference>
<evidence type="ECO:0000256" key="1">
    <source>
        <dbReference type="ARBA" id="ARBA00004141"/>
    </source>
</evidence>
<dbReference type="CDD" id="cd17486">
    <property type="entry name" value="MFS_AmpG_like"/>
    <property type="match status" value="1"/>
</dbReference>
<feature type="transmembrane region" description="Helical" evidence="6">
    <location>
        <begin position="322"/>
        <end position="343"/>
    </location>
</feature>
<evidence type="ECO:0000256" key="3">
    <source>
        <dbReference type="ARBA" id="ARBA00022692"/>
    </source>
</evidence>
<keyword evidence="4 6" id="KW-1133">Transmembrane helix</keyword>
<feature type="transmembrane region" description="Helical" evidence="6">
    <location>
        <begin position="159"/>
        <end position="180"/>
    </location>
</feature>
<comment type="caution">
    <text evidence="7">The sequence shown here is derived from an EMBL/GenBank/DDBJ whole genome shotgun (WGS) entry which is preliminary data.</text>
</comment>